<sequence>MSPNVRRFVMPAAPTVHVVVTGLSHGASGALRRFAGWVARGSVGHPLLDGIDYWDDLRDSPSQMETLFAIFANVLELDDEGEPVNEKYAEHRAAVWLYQYCTGSAPDGEPSLESWEVELY</sequence>
<dbReference type="AlphaFoldDB" id="A0A919P245"/>
<protein>
    <recommendedName>
        <fullName evidence="1">DUF7677 domain-containing protein</fullName>
    </recommendedName>
</protein>
<evidence type="ECO:0000313" key="2">
    <source>
        <dbReference type="EMBL" id="GIG20059.1"/>
    </source>
</evidence>
<evidence type="ECO:0000313" key="3">
    <source>
        <dbReference type="Proteomes" id="UP000632740"/>
    </source>
</evidence>
<organism evidence="2 3">
    <name type="scientific">Cellulomonas chitinilytica</name>
    <dbReference type="NCBI Taxonomy" id="398759"/>
    <lineage>
        <taxon>Bacteria</taxon>
        <taxon>Bacillati</taxon>
        <taxon>Actinomycetota</taxon>
        <taxon>Actinomycetes</taxon>
        <taxon>Micrococcales</taxon>
        <taxon>Cellulomonadaceae</taxon>
        <taxon>Cellulomonas</taxon>
    </lineage>
</organism>
<gene>
    <name evidence="2" type="ORF">Cch01nite_07830</name>
</gene>
<accession>A0A919P245</accession>
<dbReference type="Proteomes" id="UP000632740">
    <property type="component" value="Unassembled WGS sequence"/>
</dbReference>
<feature type="domain" description="DUF7677" evidence="1">
    <location>
        <begin position="23"/>
        <end position="120"/>
    </location>
</feature>
<dbReference type="Pfam" id="PF24725">
    <property type="entry name" value="DUF7677"/>
    <property type="match status" value="1"/>
</dbReference>
<comment type="caution">
    <text evidence="2">The sequence shown here is derived from an EMBL/GenBank/DDBJ whole genome shotgun (WGS) entry which is preliminary data.</text>
</comment>
<keyword evidence="3" id="KW-1185">Reference proteome</keyword>
<name>A0A919P245_9CELL</name>
<reference evidence="2" key="1">
    <citation type="submission" date="2021-01" db="EMBL/GenBank/DDBJ databases">
        <title>Whole genome shotgun sequence of Cellulomonas chitinilytica NBRC 110799.</title>
        <authorList>
            <person name="Komaki H."/>
            <person name="Tamura T."/>
        </authorList>
    </citation>
    <scope>NUCLEOTIDE SEQUENCE</scope>
    <source>
        <strain evidence="2">NBRC 110799</strain>
    </source>
</reference>
<dbReference type="InterPro" id="IPR056094">
    <property type="entry name" value="DUF7677"/>
</dbReference>
<evidence type="ECO:0000259" key="1">
    <source>
        <dbReference type="Pfam" id="PF24725"/>
    </source>
</evidence>
<dbReference type="EMBL" id="BONK01000002">
    <property type="protein sequence ID" value="GIG20059.1"/>
    <property type="molecule type" value="Genomic_DNA"/>
</dbReference>
<proteinExistence type="predicted"/>